<dbReference type="RefSeq" id="WP_160346113.1">
    <property type="nucleotide sequence ID" value="NZ_WSRR01000014.1"/>
</dbReference>
<feature type="transmembrane region" description="Helical" evidence="4">
    <location>
        <begin position="208"/>
        <end position="229"/>
    </location>
</feature>
<dbReference type="PROSITE" id="PS50043">
    <property type="entry name" value="HTH_LUXR_2"/>
    <property type="match status" value="1"/>
</dbReference>
<keyword evidence="4" id="KW-0812">Transmembrane</keyword>
<sequence>MTLPRHSPHIDTTKRNTLTNRTWESLGFGTVFASTLAVLWGASSFRLYDSTEQIALARSILLAGYALMCLVAYAMRNRIDPLLQSKAVIASTGLTGFLGTAGVVFAHQANALTGICAILLGFTSTIQTIAGNRIWARIQPEKSRIHLGLSSLLAGAVFFILFLLPTYLANSLTCLLPVAGTWILLHTVDRKTRADNLRQAGQNEKSTVFRLSIWTASFSLMLGVALGALNTLAEKDTFFSATALAMLGVALAGIASFCFALKLSSVRMLTSLDKVSFPAILIGGIIMLSFPGWLSIGGYIFVVFGAVAADLFMWLINAEIVYRTGKTSIEVLARSSFIEWFFTLAGFILACTIGRTTLATFLPNSLAVLQVGCLTILVIVRSFFYTQVDALRIVEAHEGAKNVQRIQRACEIISNECGLSQRESEVLPYLAEGRSVPFIEEELTLSQSTVKTHVRNIYRKLGVASKQELIDVVKRTDKNLV</sequence>
<dbReference type="InterPro" id="IPR000792">
    <property type="entry name" value="Tscrpt_reg_LuxR_C"/>
</dbReference>
<feature type="transmembrane region" description="Helical" evidence="4">
    <location>
        <begin position="299"/>
        <end position="316"/>
    </location>
</feature>
<keyword evidence="4" id="KW-1133">Transmembrane helix</keyword>
<dbReference type="PANTHER" id="PTHR44688">
    <property type="entry name" value="DNA-BINDING TRANSCRIPTIONAL ACTIVATOR DEVR_DOSR"/>
    <property type="match status" value="1"/>
</dbReference>
<dbReference type="EMBL" id="WSRR01000014">
    <property type="protein sequence ID" value="MVX61120.1"/>
    <property type="molecule type" value="Genomic_DNA"/>
</dbReference>
<keyword evidence="7" id="KW-1185">Reference proteome</keyword>
<evidence type="ECO:0000256" key="2">
    <source>
        <dbReference type="ARBA" id="ARBA00023125"/>
    </source>
</evidence>
<evidence type="ECO:0000256" key="4">
    <source>
        <dbReference type="SAM" id="Phobius"/>
    </source>
</evidence>
<protein>
    <recommendedName>
        <fullName evidence="5">HTH luxR-type domain-containing protein</fullName>
    </recommendedName>
</protein>
<dbReference type="SUPFAM" id="SSF46894">
    <property type="entry name" value="C-terminal effector domain of the bipartite response regulators"/>
    <property type="match status" value="1"/>
</dbReference>
<feature type="transmembrane region" description="Helical" evidence="4">
    <location>
        <begin position="54"/>
        <end position="75"/>
    </location>
</feature>
<feature type="transmembrane region" description="Helical" evidence="4">
    <location>
        <begin position="23"/>
        <end position="42"/>
    </location>
</feature>
<dbReference type="InterPro" id="IPR016032">
    <property type="entry name" value="Sig_transdc_resp-reg_C-effctor"/>
</dbReference>
<dbReference type="PRINTS" id="PR00038">
    <property type="entry name" value="HTHLUXR"/>
</dbReference>
<comment type="caution">
    <text evidence="6">The sequence shown here is derived from an EMBL/GenBank/DDBJ whole genome shotgun (WGS) entry which is preliminary data.</text>
</comment>
<evidence type="ECO:0000259" key="5">
    <source>
        <dbReference type="PROSITE" id="PS50043"/>
    </source>
</evidence>
<feature type="transmembrane region" description="Helical" evidence="4">
    <location>
        <begin position="87"/>
        <end position="106"/>
    </location>
</feature>
<feature type="transmembrane region" description="Helical" evidence="4">
    <location>
        <begin position="147"/>
        <end position="164"/>
    </location>
</feature>
<keyword evidence="4" id="KW-0472">Membrane</keyword>
<dbReference type="OrthoDB" id="9808843at2"/>
<keyword evidence="1" id="KW-0805">Transcription regulation</keyword>
<dbReference type="InterPro" id="IPR036388">
    <property type="entry name" value="WH-like_DNA-bd_sf"/>
</dbReference>
<accession>A0A6N8JQL7</accession>
<keyword evidence="2" id="KW-0238">DNA-binding</keyword>
<keyword evidence="3" id="KW-0804">Transcription</keyword>
<dbReference type="Gene3D" id="1.10.10.10">
    <property type="entry name" value="Winged helix-like DNA-binding domain superfamily/Winged helix DNA-binding domain"/>
    <property type="match status" value="1"/>
</dbReference>
<dbReference type="CDD" id="cd06170">
    <property type="entry name" value="LuxR_C_like"/>
    <property type="match status" value="1"/>
</dbReference>
<dbReference type="GO" id="GO:0003677">
    <property type="term" value="F:DNA binding"/>
    <property type="evidence" value="ECO:0007669"/>
    <property type="project" value="UniProtKB-KW"/>
</dbReference>
<evidence type="ECO:0000256" key="3">
    <source>
        <dbReference type="ARBA" id="ARBA00023163"/>
    </source>
</evidence>
<name>A0A6N8JQL7_9ACTN</name>
<feature type="domain" description="HTH luxR-type" evidence="5">
    <location>
        <begin position="411"/>
        <end position="477"/>
    </location>
</feature>
<evidence type="ECO:0000256" key="1">
    <source>
        <dbReference type="ARBA" id="ARBA00023015"/>
    </source>
</evidence>
<evidence type="ECO:0000313" key="7">
    <source>
        <dbReference type="Proteomes" id="UP000463388"/>
    </source>
</evidence>
<proteinExistence type="predicted"/>
<feature type="transmembrane region" description="Helical" evidence="4">
    <location>
        <begin position="241"/>
        <end position="263"/>
    </location>
</feature>
<dbReference type="Proteomes" id="UP000463388">
    <property type="component" value="Unassembled WGS sequence"/>
</dbReference>
<dbReference type="PANTHER" id="PTHR44688:SF16">
    <property type="entry name" value="DNA-BINDING TRANSCRIPTIONAL ACTIVATOR DEVR_DOSR"/>
    <property type="match status" value="1"/>
</dbReference>
<dbReference type="AlphaFoldDB" id="A0A6N8JQL7"/>
<feature type="transmembrane region" description="Helical" evidence="4">
    <location>
        <begin position="170"/>
        <end position="188"/>
    </location>
</feature>
<dbReference type="GO" id="GO:0006355">
    <property type="term" value="P:regulation of DNA-templated transcription"/>
    <property type="evidence" value="ECO:0007669"/>
    <property type="project" value="InterPro"/>
</dbReference>
<feature type="transmembrane region" description="Helical" evidence="4">
    <location>
        <begin position="361"/>
        <end position="384"/>
    </location>
</feature>
<feature type="transmembrane region" description="Helical" evidence="4">
    <location>
        <begin position="337"/>
        <end position="355"/>
    </location>
</feature>
<feature type="transmembrane region" description="Helical" evidence="4">
    <location>
        <begin position="112"/>
        <end position="135"/>
    </location>
</feature>
<evidence type="ECO:0000313" key="6">
    <source>
        <dbReference type="EMBL" id="MVX61120.1"/>
    </source>
</evidence>
<reference evidence="6 7" key="1">
    <citation type="submission" date="2019-12" db="EMBL/GenBank/DDBJ databases">
        <title>Microbes associate with the intestines of laboratory mice.</title>
        <authorList>
            <person name="Navarre W."/>
            <person name="Wong E."/>
        </authorList>
    </citation>
    <scope>NUCLEOTIDE SEQUENCE [LARGE SCALE GENOMIC DNA]</scope>
    <source>
        <strain evidence="6 7">NM66_B29</strain>
    </source>
</reference>
<dbReference type="Pfam" id="PF00196">
    <property type="entry name" value="GerE"/>
    <property type="match status" value="1"/>
</dbReference>
<feature type="transmembrane region" description="Helical" evidence="4">
    <location>
        <begin position="275"/>
        <end position="293"/>
    </location>
</feature>
<gene>
    <name evidence="6" type="ORF">GKZ27_06595</name>
</gene>
<dbReference type="SMART" id="SM00421">
    <property type="entry name" value="HTH_LUXR"/>
    <property type="match status" value="1"/>
</dbReference>
<organism evidence="6 7">
    <name type="scientific">Adlercreutzia mucosicola</name>
    <dbReference type="NCBI Taxonomy" id="580026"/>
    <lineage>
        <taxon>Bacteria</taxon>
        <taxon>Bacillati</taxon>
        <taxon>Actinomycetota</taxon>
        <taxon>Coriobacteriia</taxon>
        <taxon>Eggerthellales</taxon>
        <taxon>Eggerthellaceae</taxon>
        <taxon>Adlercreutzia</taxon>
    </lineage>
</organism>